<dbReference type="AlphaFoldDB" id="A0A5N4WS61"/>
<dbReference type="PANTHER" id="PTHR40547">
    <property type="entry name" value="SLL0298 PROTEIN"/>
    <property type="match status" value="1"/>
</dbReference>
<dbReference type="InterPro" id="IPR018639">
    <property type="entry name" value="DUF2062"/>
</dbReference>
<keyword evidence="1" id="KW-0812">Transmembrane</keyword>
<keyword evidence="1" id="KW-0472">Membrane</keyword>
<feature type="transmembrane region" description="Helical" evidence="1">
    <location>
        <begin position="141"/>
        <end position="165"/>
    </location>
</feature>
<sequence length="179" mass="20866">MAKKFFQSWLPSPEKVNQLKFMRIFGQRTLNPVLWYVNRKSISHAVFIGTFWGILPVPFHSVFIVLTVLLIEVNLPLSLTLAWLSNPLTVVPILYLGFWLGSKIFHVNMIDKDMILGVLHQILNWVKNFGHGHIDLHLAKILVTGLVLEALLSAFVLYICTRIIWRWSVLRKWNKRFHP</sequence>
<protein>
    <submittedName>
        <fullName evidence="3">DUF2062 domain-containing protein</fullName>
    </submittedName>
</protein>
<dbReference type="EMBL" id="VXLD01000001">
    <property type="protein sequence ID" value="KAB1859586.1"/>
    <property type="molecule type" value="Genomic_DNA"/>
</dbReference>
<evidence type="ECO:0000313" key="4">
    <source>
        <dbReference type="Proteomes" id="UP000325788"/>
    </source>
</evidence>
<evidence type="ECO:0000256" key="1">
    <source>
        <dbReference type="SAM" id="Phobius"/>
    </source>
</evidence>
<name>A0A5N4WS61_9GAMM</name>
<gene>
    <name evidence="3" type="ORF">F4W09_00145</name>
</gene>
<feature type="transmembrane region" description="Helical" evidence="1">
    <location>
        <begin position="77"/>
        <end position="100"/>
    </location>
</feature>
<keyword evidence="1" id="KW-1133">Transmembrane helix</keyword>
<organism evidence="3 4">
    <name type="scientific">Acinetobacter tandoii</name>
    <dbReference type="NCBI Taxonomy" id="202954"/>
    <lineage>
        <taxon>Bacteria</taxon>
        <taxon>Pseudomonadati</taxon>
        <taxon>Pseudomonadota</taxon>
        <taxon>Gammaproteobacteria</taxon>
        <taxon>Moraxellales</taxon>
        <taxon>Moraxellaceae</taxon>
        <taxon>Acinetobacter</taxon>
    </lineage>
</organism>
<proteinExistence type="predicted"/>
<dbReference type="RefSeq" id="WP_016167079.1">
    <property type="nucleotide sequence ID" value="NZ_BBNK01000002.1"/>
</dbReference>
<evidence type="ECO:0000313" key="3">
    <source>
        <dbReference type="EMBL" id="KAB1859586.1"/>
    </source>
</evidence>
<reference evidence="3 4" key="1">
    <citation type="submission" date="2019-09" db="EMBL/GenBank/DDBJ databases">
        <title>Draft genome sequence of Acinetobacter tandoii W4-4-4 isolated from environmental water sample.</title>
        <authorList>
            <person name="Wee S.K."/>
            <person name="Yan B."/>
            <person name="Mustaffa S.B."/>
            <person name="Yap E.P.H."/>
        </authorList>
    </citation>
    <scope>NUCLEOTIDE SEQUENCE [LARGE SCALE GENOMIC DNA]</scope>
    <source>
        <strain evidence="3 4">W4-4-4</strain>
    </source>
</reference>
<dbReference type="Pfam" id="PF09835">
    <property type="entry name" value="DUF2062"/>
    <property type="match status" value="1"/>
</dbReference>
<dbReference type="PANTHER" id="PTHR40547:SF1">
    <property type="entry name" value="SLL0298 PROTEIN"/>
    <property type="match status" value="1"/>
</dbReference>
<feature type="transmembrane region" description="Helical" evidence="1">
    <location>
        <begin position="45"/>
        <end position="71"/>
    </location>
</feature>
<comment type="caution">
    <text evidence="3">The sequence shown here is derived from an EMBL/GenBank/DDBJ whole genome shotgun (WGS) entry which is preliminary data.</text>
</comment>
<feature type="domain" description="DUF2062" evidence="2">
    <location>
        <begin position="23"/>
        <end position="173"/>
    </location>
</feature>
<evidence type="ECO:0000259" key="2">
    <source>
        <dbReference type="Pfam" id="PF09835"/>
    </source>
</evidence>
<dbReference type="Proteomes" id="UP000325788">
    <property type="component" value="Unassembled WGS sequence"/>
</dbReference>
<accession>A0A5N4WS61</accession>